<name>A0A4R4X8G5_9ACTN</name>
<dbReference type="InterPro" id="IPR011006">
    <property type="entry name" value="CheY-like_superfamily"/>
</dbReference>
<dbReference type="InterPro" id="IPR036388">
    <property type="entry name" value="WH-like_DNA-bd_sf"/>
</dbReference>
<dbReference type="InterPro" id="IPR003018">
    <property type="entry name" value="GAF"/>
</dbReference>
<reference evidence="6 7" key="1">
    <citation type="submission" date="2019-02" db="EMBL/GenBank/DDBJ databases">
        <title>Draft genome sequences of novel Actinobacteria.</title>
        <authorList>
            <person name="Sahin N."/>
            <person name="Ay H."/>
            <person name="Saygin H."/>
        </authorList>
    </citation>
    <scope>NUCLEOTIDE SEQUENCE [LARGE SCALE GENOMIC DNA]</scope>
    <source>
        <strain evidence="6 7">16K104</strain>
    </source>
</reference>
<evidence type="ECO:0000259" key="5">
    <source>
        <dbReference type="PROSITE" id="PS50921"/>
    </source>
</evidence>
<evidence type="ECO:0000313" key="6">
    <source>
        <dbReference type="EMBL" id="TDD26771.1"/>
    </source>
</evidence>
<sequence length="229" mass="24999">MELPYLLEVMNEVSASMRFPMKLDQTLTVITAGAAEAVPGVDFVSISITGKDGRVRTMAPTDERAARADELQYELGEGPCLDVVFNTPVVEVDDIASDLRWPSYGPRAAKVFGIGSQLGFQFHAEPHARGGVNLYSTRTHDLTTESRQLGAMFANLVAAALGWSREHANLSEALMTRTLIGQAIGVLMERYRLDPDRAFAFLVRTSQSGNVKLREVAAGIVEDATRRAE</sequence>
<keyword evidence="4" id="KW-0804">Transcription</keyword>
<gene>
    <name evidence="6" type="ORF">E1218_12475</name>
</gene>
<dbReference type="InterPro" id="IPR005561">
    <property type="entry name" value="ANTAR"/>
</dbReference>
<dbReference type="SUPFAM" id="SSF55781">
    <property type="entry name" value="GAF domain-like"/>
    <property type="match status" value="1"/>
</dbReference>
<dbReference type="Pfam" id="PF13185">
    <property type="entry name" value="GAF_2"/>
    <property type="match status" value="1"/>
</dbReference>
<dbReference type="InterPro" id="IPR012074">
    <property type="entry name" value="GAF_ANTAR"/>
</dbReference>
<evidence type="ECO:0000313" key="7">
    <source>
        <dbReference type="Proteomes" id="UP000295172"/>
    </source>
</evidence>
<proteinExistence type="predicted"/>
<dbReference type="Proteomes" id="UP000295172">
    <property type="component" value="Unassembled WGS sequence"/>
</dbReference>
<dbReference type="InterPro" id="IPR029016">
    <property type="entry name" value="GAF-like_dom_sf"/>
</dbReference>
<keyword evidence="2" id="KW-0418">Kinase</keyword>
<accession>A0A4R4X8G5</accession>
<evidence type="ECO:0000256" key="4">
    <source>
        <dbReference type="ARBA" id="ARBA00023163"/>
    </source>
</evidence>
<evidence type="ECO:0000256" key="1">
    <source>
        <dbReference type="ARBA" id="ARBA00022679"/>
    </source>
</evidence>
<protein>
    <submittedName>
        <fullName evidence="6">ANTAR domain-containing protein</fullName>
    </submittedName>
</protein>
<feature type="domain" description="ANTAR" evidence="5">
    <location>
        <begin position="160"/>
        <end position="221"/>
    </location>
</feature>
<dbReference type="OrthoDB" id="7466251at2"/>
<dbReference type="EMBL" id="SMKR01000043">
    <property type="protein sequence ID" value="TDD26771.1"/>
    <property type="molecule type" value="Genomic_DNA"/>
</dbReference>
<dbReference type="Gene3D" id="1.10.10.10">
    <property type="entry name" value="Winged helix-like DNA-binding domain superfamily/Winged helix DNA-binding domain"/>
    <property type="match status" value="1"/>
</dbReference>
<keyword evidence="7" id="KW-1185">Reference proteome</keyword>
<dbReference type="RefSeq" id="WP_132319489.1">
    <property type="nucleotide sequence ID" value="NZ_SMKR01000043.1"/>
</dbReference>
<dbReference type="PIRSF" id="PIRSF036625">
    <property type="entry name" value="GAF_ANTAR"/>
    <property type="match status" value="1"/>
</dbReference>
<dbReference type="SMART" id="SM01012">
    <property type="entry name" value="ANTAR"/>
    <property type="match status" value="1"/>
</dbReference>
<dbReference type="GO" id="GO:0016301">
    <property type="term" value="F:kinase activity"/>
    <property type="evidence" value="ECO:0007669"/>
    <property type="project" value="UniProtKB-KW"/>
</dbReference>
<dbReference type="PROSITE" id="PS50921">
    <property type="entry name" value="ANTAR"/>
    <property type="match status" value="1"/>
</dbReference>
<evidence type="ECO:0000256" key="3">
    <source>
        <dbReference type="ARBA" id="ARBA00023015"/>
    </source>
</evidence>
<dbReference type="GO" id="GO:0003723">
    <property type="term" value="F:RNA binding"/>
    <property type="evidence" value="ECO:0007669"/>
    <property type="project" value="InterPro"/>
</dbReference>
<keyword evidence="3" id="KW-0805">Transcription regulation</keyword>
<dbReference type="Gene3D" id="3.30.450.40">
    <property type="match status" value="1"/>
</dbReference>
<dbReference type="SUPFAM" id="SSF52172">
    <property type="entry name" value="CheY-like"/>
    <property type="match status" value="1"/>
</dbReference>
<keyword evidence="1" id="KW-0808">Transferase</keyword>
<dbReference type="AlphaFoldDB" id="A0A4R4X8G5"/>
<organism evidence="6 7">
    <name type="scientific">Kribbella turkmenica</name>
    <dbReference type="NCBI Taxonomy" id="2530375"/>
    <lineage>
        <taxon>Bacteria</taxon>
        <taxon>Bacillati</taxon>
        <taxon>Actinomycetota</taxon>
        <taxon>Actinomycetes</taxon>
        <taxon>Propionibacteriales</taxon>
        <taxon>Kribbellaceae</taxon>
        <taxon>Kribbella</taxon>
    </lineage>
</organism>
<evidence type="ECO:0000256" key="2">
    <source>
        <dbReference type="ARBA" id="ARBA00022777"/>
    </source>
</evidence>
<comment type="caution">
    <text evidence="6">The sequence shown here is derived from an EMBL/GenBank/DDBJ whole genome shotgun (WGS) entry which is preliminary data.</text>
</comment>
<dbReference type="Pfam" id="PF03861">
    <property type="entry name" value="ANTAR"/>
    <property type="match status" value="1"/>
</dbReference>